<feature type="domain" description="FAD-binding FR-type" evidence="1">
    <location>
        <begin position="11"/>
        <end position="136"/>
    </location>
</feature>
<organism evidence="2 3">
    <name type="scientific">Spongiactinospora rosea</name>
    <dbReference type="NCBI Taxonomy" id="2248750"/>
    <lineage>
        <taxon>Bacteria</taxon>
        <taxon>Bacillati</taxon>
        <taxon>Actinomycetota</taxon>
        <taxon>Actinomycetes</taxon>
        <taxon>Streptosporangiales</taxon>
        <taxon>Streptosporangiaceae</taxon>
        <taxon>Spongiactinospora</taxon>
    </lineage>
</organism>
<reference evidence="2 3" key="1">
    <citation type="submission" date="2018-06" db="EMBL/GenBank/DDBJ databases">
        <title>Sphaerisporangium craniellae sp. nov., isolated from a marine sponge in the South China Sea.</title>
        <authorList>
            <person name="Li L."/>
        </authorList>
    </citation>
    <scope>NUCLEOTIDE SEQUENCE [LARGE SCALE GENOMIC DNA]</scope>
    <source>
        <strain evidence="2 3">LHW63015</strain>
    </source>
</reference>
<evidence type="ECO:0000313" key="3">
    <source>
        <dbReference type="Proteomes" id="UP000253303"/>
    </source>
</evidence>
<dbReference type="InterPro" id="IPR017938">
    <property type="entry name" value="Riboflavin_synthase-like_b-brl"/>
</dbReference>
<dbReference type="PANTHER" id="PTHR30157">
    <property type="entry name" value="FERRIC REDUCTASE, NADPH-DEPENDENT"/>
    <property type="match status" value="1"/>
</dbReference>
<dbReference type="Gene3D" id="2.40.30.10">
    <property type="entry name" value="Translation factors"/>
    <property type="match status" value="1"/>
</dbReference>
<dbReference type="Gene3D" id="3.40.50.80">
    <property type="entry name" value="Nucleotide-binding domain of ferredoxin-NADP reductase (FNR) module"/>
    <property type="match status" value="1"/>
</dbReference>
<dbReference type="Proteomes" id="UP000253303">
    <property type="component" value="Unassembled WGS sequence"/>
</dbReference>
<dbReference type="InterPro" id="IPR039374">
    <property type="entry name" value="SIP_fam"/>
</dbReference>
<dbReference type="RefSeq" id="WP_113984694.1">
    <property type="nucleotide sequence ID" value="NZ_QMEY01000019.1"/>
</dbReference>
<dbReference type="InterPro" id="IPR007037">
    <property type="entry name" value="SIP_rossman_dom"/>
</dbReference>
<name>A0A366LSA5_9ACTN</name>
<proteinExistence type="predicted"/>
<dbReference type="PANTHER" id="PTHR30157:SF0">
    <property type="entry name" value="NADPH-DEPENDENT FERRIC-CHELATE REDUCTASE"/>
    <property type="match status" value="1"/>
</dbReference>
<dbReference type="Pfam" id="PF04954">
    <property type="entry name" value="SIP"/>
    <property type="match status" value="1"/>
</dbReference>
<sequence length="271" mass="29658">MSDDTYVEYPLKPRLLTVSRVARLGPVTVRVTLTGPDLEGFQQGAPADHVKLCFPEPGAELPVMPLVGPDGLEPPPPGAPRPIFRDYTIRYHRPEAQELDIDLVIHGHGPGSHWAANVEPGKRIGVIGPRGSILVPLDLDWYLLGADETALPALGRWLEALPAGARAIAFAEVPDAREEQRIDSAADVTLTWLHRDGAAPGTGDLLEKAIRGVERPPGEGFVWVAGEAGALKPIRRYVRQEFGLPPERIDVDGYWKRGVVNMDHHEEDDED</sequence>
<dbReference type="CDD" id="cd06193">
    <property type="entry name" value="siderophore_interacting"/>
    <property type="match status" value="1"/>
</dbReference>
<dbReference type="PROSITE" id="PS51384">
    <property type="entry name" value="FAD_FR"/>
    <property type="match status" value="1"/>
</dbReference>
<dbReference type="Pfam" id="PF08021">
    <property type="entry name" value="FAD_binding_9"/>
    <property type="match status" value="1"/>
</dbReference>
<keyword evidence="3" id="KW-1185">Reference proteome</keyword>
<dbReference type="GO" id="GO:0016491">
    <property type="term" value="F:oxidoreductase activity"/>
    <property type="evidence" value="ECO:0007669"/>
    <property type="project" value="InterPro"/>
</dbReference>
<protein>
    <submittedName>
        <fullName evidence="2">Siderophore-interacting protein</fullName>
    </submittedName>
</protein>
<dbReference type="InterPro" id="IPR017927">
    <property type="entry name" value="FAD-bd_FR_type"/>
</dbReference>
<comment type="caution">
    <text evidence="2">The sequence shown here is derived from an EMBL/GenBank/DDBJ whole genome shotgun (WGS) entry which is preliminary data.</text>
</comment>
<accession>A0A366LSA5</accession>
<dbReference type="OrthoDB" id="3211041at2"/>
<dbReference type="InterPro" id="IPR039261">
    <property type="entry name" value="FNR_nucleotide-bd"/>
</dbReference>
<dbReference type="SUPFAM" id="SSF63380">
    <property type="entry name" value="Riboflavin synthase domain-like"/>
    <property type="match status" value="1"/>
</dbReference>
<gene>
    <name evidence="2" type="ORF">DP939_32730</name>
</gene>
<dbReference type="InterPro" id="IPR013113">
    <property type="entry name" value="SIP_FAD-bd"/>
</dbReference>
<dbReference type="EMBL" id="QMEY01000019">
    <property type="protein sequence ID" value="RBQ16072.1"/>
    <property type="molecule type" value="Genomic_DNA"/>
</dbReference>
<evidence type="ECO:0000313" key="2">
    <source>
        <dbReference type="EMBL" id="RBQ16072.1"/>
    </source>
</evidence>
<dbReference type="AlphaFoldDB" id="A0A366LSA5"/>
<evidence type="ECO:0000259" key="1">
    <source>
        <dbReference type="PROSITE" id="PS51384"/>
    </source>
</evidence>